<reference evidence="1 2" key="1">
    <citation type="submission" date="2019-10" db="EMBL/GenBank/DDBJ databases">
        <title>Comparative genomics of sulfur disproportionating microorganisms.</title>
        <authorList>
            <person name="Ward L.M."/>
            <person name="Bertran E."/>
            <person name="Johnston D."/>
        </authorList>
    </citation>
    <scope>NUCLEOTIDE SEQUENCE [LARGE SCALE GENOMIC DNA]</scope>
    <source>
        <strain evidence="1 2">DSM 14055</strain>
    </source>
</reference>
<comment type="caution">
    <text evidence="1">The sequence shown here is derived from an EMBL/GenBank/DDBJ whole genome shotgun (WGS) entry which is preliminary data.</text>
</comment>
<accession>A0A6N7IPJ8</accession>
<organism evidence="1 2">
    <name type="scientific">Desulfofundulus thermobenzoicus</name>
    <dbReference type="NCBI Taxonomy" id="29376"/>
    <lineage>
        <taxon>Bacteria</taxon>
        <taxon>Bacillati</taxon>
        <taxon>Bacillota</taxon>
        <taxon>Clostridia</taxon>
        <taxon>Eubacteriales</taxon>
        <taxon>Peptococcaceae</taxon>
        <taxon>Desulfofundulus</taxon>
    </lineage>
</organism>
<sequence>MGRQKTKPQTSGKCFLCGGIYGKSGMTKHLSVCKKKYLLSFPETVVPEEYFHIVVEGRYNLEYWLHLLVQSEVTLNQLDQFLRDIWLETFSGADGHGRRENRCSGRGLRLSSMRCPGTSPAGGSLCQLNLPELRVIND</sequence>
<dbReference type="RefSeq" id="WP_152945825.1">
    <property type="nucleotide sequence ID" value="NZ_WHYR01000013.1"/>
</dbReference>
<dbReference type="EMBL" id="WHYR01000013">
    <property type="protein sequence ID" value="MQL51890.1"/>
    <property type="molecule type" value="Genomic_DNA"/>
</dbReference>
<dbReference type="OrthoDB" id="9814022at2"/>
<evidence type="ECO:0000313" key="2">
    <source>
        <dbReference type="Proteomes" id="UP000441717"/>
    </source>
</evidence>
<protein>
    <submittedName>
        <fullName evidence="1">Uncharacterized protein</fullName>
    </submittedName>
</protein>
<evidence type="ECO:0000313" key="1">
    <source>
        <dbReference type="EMBL" id="MQL51890.1"/>
    </source>
</evidence>
<name>A0A6N7IPJ8_9FIRM</name>
<gene>
    <name evidence="1" type="ORF">GFC01_06340</name>
</gene>
<keyword evidence="2" id="KW-1185">Reference proteome</keyword>
<dbReference type="Proteomes" id="UP000441717">
    <property type="component" value="Unassembled WGS sequence"/>
</dbReference>
<dbReference type="AlphaFoldDB" id="A0A6N7IPJ8"/>
<proteinExistence type="predicted"/>